<dbReference type="InterPro" id="IPR025201">
    <property type="entry name" value="KdpD_TM"/>
</dbReference>
<dbReference type="InterPro" id="IPR036890">
    <property type="entry name" value="HATPase_C_sf"/>
</dbReference>
<feature type="transmembrane region" description="Helical" evidence="13">
    <location>
        <begin position="109"/>
        <end position="129"/>
    </location>
</feature>
<dbReference type="SMART" id="SM00387">
    <property type="entry name" value="HATPase_c"/>
    <property type="match status" value="1"/>
</dbReference>
<dbReference type="Pfam" id="PF07568">
    <property type="entry name" value="HisKA_2"/>
    <property type="match status" value="1"/>
</dbReference>
<dbReference type="Pfam" id="PF13493">
    <property type="entry name" value="DUF4118"/>
    <property type="match status" value="1"/>
</dbReference>
<dbReference type="InterPro" id="IPR004358">
    <property type="entry name" value="Sig_transdc_His_kin-like_C"/>
</dbReference>
<dbReference type="PRINTS" id="PR00344">
    <property type="entry name" value="BCTRLSENSOR"/>
</dbReference>
<dbReference type="Gene3D" id="3.30.565.10">
    <property type="entry name" value="Histidine kinase-like ATPase, C-terminal domain"/>
    <property type="match status" value="1"/>
</dbReference>
<evidence type="ECO:0000256" key="1">
    <source>
        <dbReference type="ARBA" id="ARBA00000085"/>
    </source>
</evidence>
<keyword evidence="9" id="KW-0067">ATP-binding</keyword>
<keyword evidence="4" id="KW-0597">Phosphoprotein</keyword>
<evidence type="ECO:0000256" key="2">
    <source>
        <dbReference type="ARBA" id="ARBA00004141"/>
    </source>
</evidence>
<keyword evidence="8" id="KW-0418">Kinase</keyword>
<evidence type="ECO:0000256" key="8">
    <source>
        <dbReference type="ARBA" id="ARBA00022777"/>
    </source>
</evidence>
<keyword evidence="16" id="KW-1185">Reference proteome</keyword>
<evidence type="ECO:0000256" key="10">
    <source>
        <dbReference type="ARBA" id="ARBA00022989"/>
    </source>
</evidence>
<keyword evidence="5" id="KW-0808">Transferase</keyword>
<keyword evidence="12 13" id="KW-0472">Membrane</keyword>
<evidence type="ECO:0000313" key="15">
    <source>
        <dbReference type="EMBL" id="TNC73805.1"/>
    </source>
</evidence>
<evidence type="ECO:0000256" key="13">
    <source>
        <dbReference type="SAM" id="Phobius"/>
    </source>
</evidence>
<dbReference type="InterPro" id="IPR005467">
    <property type="entry name" value="His_kinase_dom"/>
</dbReference>
<keyword evidence="10 13" id="KW-1133">Transmembrane helix</keyword>
<evidence type="ECO:0000259" key="14">
    <source>
        <dbReference type="PROSITE" id="PS50109"/>
    </source>
</evidence>
<dbReference type="InterPro" id="IPR011495">
    <property type="entry name" value="Sig_transdc_His_kin_sub2_dim/P"/>
</dbReference>
<keyword evidence="11" id="KW-0902">Two-component regulatory system</keyword>
<keyword evidence="6 13" id="KW-0812">Transmembrane</keyword>
<evidence type="ECO:0000256" key="9">
    <source>
        <dbReference type="ARBA" id="ARBA00022840"/>
    </source>
</evidence>
<evidence type="ECO:0000256" key="7">
    <source>
        <dbReference type="ARBA" id="ARBA00022741"/>
    </source>
</evidence>
<feature type="transmembrane region" description="Helical" evidence="13">
    <location>
        <begin position="64"/>
        <end position="97"/>
    </location>
</feature>
<dbReference type="GO" id="GO:0005524">
    <property type="term" value="F:ATP binding"/>
    <property type="evidence" value="ECO:0007669"/>
    <property type="project" value="UniProtKB-KW"/>
</dbReference>
<dbReference type="Pfam" id="PF02518">
    <property type="entry name" value="HATPase_c"/>
    <property type="match status" value="1"/>
</dbReference>
<evidence type="ECO:0000256" key="4">
    <source>
        <dbReference type="ARBA" id="ARBA00022553"/>
    </source>
</evidence>
<proteinExistence type="predicted"/>
<name>A0A5C4NIV8_9RHOB</name>
<reference evidence="15 16" key="1">
    <citation type="submission" date="2019-06" db="EMBL/GenBank/DDBJ databases">
        <authorList>
            <person name="Jiang L."/>
        </authorList>
    </citation>
    <scope>NUCLEOTIDE SEQUENCE [LARGE SCALE GENOMIC DNA]</scope>
    <source>
        <strain evidence="15 16">YIM 48858</strain>
    </source>
</reference>
<comment type="subcellular location">
    <subcellularLocation>
        <location evidence="2">Membrane</location>
        <topology evidence="2">Multi-pass membrane protein</topology>
    </subcellularLocation>
</comment>
<dbReference type="InterPro" id="IPR003594">
    <property type="entry name" value="HATPase_dom"/>
</dbReference>
<evidence type="ECO:0000256" key="6">
    <source>
        <dbReference type="ARBA" id="ARBA00022692"/>
    </source>
</evidence>
<dbReference type="GO" id="GO:0016020">
    <property type="term" value="C:membrane"/>
    <property type="evidence" value="ECO:0007669"/>
    <property type="project" value="UniProtKB-SubCell"/>
</dbReference>
<dbReference type="Gene3D" id="1.20.120.620">
    <property type="entry name" value="Backbone structure of the membrane domain of e. Coli histidine kinase receptor kdpd"/>
    <property type="match status" value="1"/>
</dbReference>
<protein>
    <recommendedName>
        <fullName evidence="3">histidine kinase</fullName>
        <ecNumber evidence="3">2.7.13.3</ecNumber>
    </recommendedName>
</protein>
<dbReference type="GO" id="GO:0000160">
    <property type="term" value="P:phosphorelay signal transduction system"/>
    <property type="evidence" value="ECO:0007669"/>
    <property type="project" value="UniProtKB-KW"/>
</dbReference>
<dbReference type="EMBL" id="VDFV01000003">
    <property type="protein sequence ID" value="TNC73805.1"/>
    <property type="molecule type" value="Genomic_DNA"/>
</dbReference>
<evidence type="ECO:0000256" key="5">
    <source>
        <dbReference type="ARBA" id="ARBA00022679"/>
    </source>
</evidence>
<evidence type="ECO:0000256" key="12">
    <source>
        <dbReference type="ARBA" id="ARBA00023136"/>
    </source>
</evidence>
<dbReference type="Proteomes" id="UP000305709">
    <property type="component" value="Unassembled WGS sequence"/>
</dbReference>
<comment type="caution">
    <text evidence="15">The sequence shown here is derived from an EMBL/GenBank/DDBJ whole genome shotgun (WGS) entry which is preliminary data.</text>
</comment>
<organism evidence="15 16">
    <name type="scientific">Rubellimicrobium roseum</name>
    <dbReference type="NCBI Taxonomy" id="687525"/>
    <lineage>
        <taxon>Bacteria</taxon>
        <taxon>Pseudomonadati</taxon>
        <taxon>Pseudomonadota</taxon>
        <taxon>Alphaproteobacteria</taxon>
        <taxon>Rhodobacterales</taxon>
        <taxon>Roseobacteraceae</taxon>
        <taxon>Rubellimicrobium</taxon>
    </lineage>
</organism>
<accession>A0A5C4NIV8</accession>
<keyword evidence="7" id="KW-0547">Nucleotide-binding</keyword>
<evidence type="ECO:0000256" key="3">
    <source>
        <dbReference type="ARBA" id="ARBA00012438"/>
    </source>
</evidence>
<dbReference type="PANTHER" id="PTHR41523">
    <property type="entry name" value="TWO-COMPONENT SYSTEM SENSOR PROTEIN"/>
    <property type="match status" value="1"/>
</dbReference>
<dbReference type="EC" id="2.7.13.3" evidence="3"/>
<comment type="catalytic activity">
    <reaction evidence="1">
        <text>ATP + protein L-histidine = ADP + protein N-phospho-L-histidine.</text>
        <dbReference type="EC" id="2.7.13.3"/>
    </reaction>
</comment>
<evidence type="ECO:0000313" key="16">
    <source>
        <dbReference type="Proteomes" id="UP000305709"/>
    </source>
</evidence>
<dbReference type="GO" id="GO:0004673">
    <property type="term" value="F:protein histidine kinase activity"/>
    <property type="evidence" value="ECO:0007669"/>
    <property type="project" value="UniProtKB-EC"/>
</dbReference>
<dbReference type="OrthoDB" id="9816309at2"/>
<gene>
    <name evidence="15" type="ORF">FHG71_04845</name>
</gene>
<dbReference type="SUPFAM" id="SSF55874">
    <property type="entry name" value="ATPase domain of HSP90 chaperone/DNA topoisomerase II/histidine kinase"/>
    <property type="match status" value="1"/>
</dbReference>
<feature type="transmembrane region" description="Helical" evidence="13">
    <location>
        <begin position="32"/>
        <end position="52"/>
    </location>
</feature>
<dbReference type="AlphaFoldDB" id="A0A5C4NIV8"/>
<evidence type="ECO:0000256" key="11">
    <source>
        <dbReference type="ARBA" id="ARBA00023012"/>
    </source>
</evidence>
<dbReference type="InterPro" id="IPR038318">
    <property type="entry name" value="KdpD_sf"/>
</dbReference>
<sequence length="350" mass="36725">MTAMGQAARPGRLGSLLLDRFGGWATARRSVAFRWGLATVAFGLATATRFILDPHLPQGFPFLTFFPAITLTAFLAGTVPGVVVMILSGAVAWYWFIPPVGSFQLGSGATLAMGLYVFVTGTEIGLIWLMRRAVERAAEAEAAARAMAQSRSLMFAELQHRVSNNLAVVGSLLALQRRGVADPAAQRALDEAVARLDVVARLSRLLHDPEAQQIDFGAFLRAMVPDAVAAAGAGDRVAVRVVAEPVVVPADRAVPLGLVATELLANALEHGVQTGARGTIHVALEQRGGVARLTVRDDGPGLPEGFDVAGARSLGLSIARQFAQQIGGVLSMSSEGGTLSCLEMPLGERA</sequence>
<feature type="domain" description="Histidine kinase" evidence="14">
    <location>
        <begin position="157"/>
        <end position="348"/>
    </location>
</feature>
<dbReference type="PROSITE" id="PS50109">
    <property type="entry name" value="HIS_KIN"/>
    <property type="match status" value="1"/>
</dbReference>
<dbReference type="PANTHER" id="PTHR41523:SF8">
    <property type="entry name" value="ETHYLENE RESPONSE SENSOR PROTEIN"/>
    <property type="match status" value="1"/>
</dbReference>